<feature type="signal peptide" evidence="15">
    <location>
        <begin position="1"/>
        <end position="29"/>
    </location>
</feature>
<comment type="subcellular location">
    <subcellularLocation>
        <location evidence="12">Cell junction</location>
        <location evidence="12">Plasmodesma</location>
    </subcellularLocation>
    <subcellularLocation>
        <location evidence="1">Cell membrane</location>
        <topology evidence="1">Single-pass type I membrane protein</topology>
    </subcellularLocation>
</comment>
<name>A0AAW1MT81_SAPOF</name>
<comment type="similarity">
    <text evidence="13">Belongs to the cysteine-rich repeat secretory protein family. Plasmodesmata-located proteins (PDLD) subfamily.</text>
</comment>
<keyword evidence="4" id="KW-0945">Host-virus interaction</keyword>
<evidence type="ECO:0000256" key="3">
    <source>
        <dbReference type="ARBA" id="ARBA00022475"/>
    </source>
</evidence>
<keyword evidence="10 14" id="KW-0472">Membrane</keyword>
<sequence>MLNNNNTIIFLLLLLILLHQLPLFTPTNAYIFIYAGCSQQKYQPSSSYEPNLNSLLTSLVSSSSQTLYNNFSANTPPVYALYQCRGDLTLTDCSSCIHSAVSQVGLVCPYSYGATLQLEGCYIRYEQFDFVGLPDLTVMYKRCSRSNGVDDNGSGVGGEFLSRRDEVLGALESGDGFRVSRAGSVQGFGQCMGDLSGSDCSACLSEAVKELKLLCGSAAAAHVYLAKCFAQYWADGYYDLSTGGVSGIHHILVNNNHNDRRNIHILVTNNCYTSNFIFLAGLISCIVIVFI</sequence>
<dbReference type="Gene3D" id="3.30.430.20">
    <property type="entry name" value="Gnk2 domain, C-X8-C-X2-C motif"/>
    <property type="match status" value="2"/>
</dbReference>
<dbReference type="AlphaFoldDB" id="A0AAW1MT81"/>
<organism evidence="17 18">
    <name type="scientific">Saponaria officinalis</name>
    <name type="common">Common soapwort</name>
    <name type="synonym">Lychnis saponaria</name>
    <dbReference type="NCBI Taxonomy" id="3572"/>
    <lineage>
        <taxon>Eukaryota</taxon>
        <taxon>Viridiplantae</taxon>
        <taxon>Streptophyta</taxon>
        <taxon>Embryophyta</taxon>
        <taxon>Tracheophyta</taxon>
        <taxon>Spermatophyta</taxon>
        <taxon>Magnoliopsida</taxon>
        <taxon>eudicotyledons</taxon>
        <taxon>Gunneridae</taxon>
        <taxon>Pentapetalae</taxon>
        <taxon>Caryophyllales</taxon>
        <taxon>Caryophyllaceae</taxon>
        <taxon>Caryophylleae</taxon>
        <taxon>Saponaria</taxon>
    </lineage>
</organism>
<proteinExistence type="inferred from homology"/>
<keyword evidence="5 14" id="KW-0812">Transmembrane</keyword>
<keyword evidence="7" id="KW-0677">Repeat</keyword>
<evidence type="ECO:0000256" key="10">
    <source>
        <dbReference type="ARBA" id="ARBA00023136"/>
    </source>
</evidence>
<protein>
    <recommendedName>
        <fullName evidence="16">Gnk2-homologous domain-containing protein</fullName>
    </recommendedName>
</protein>
<evidence type="ECO:0000256" key="2">
    <source>
        <dbReference type="ARBA" id="ARBA00022448"/>
    </source>
</evidence>
<dbReference type="GO" id="GO:0005886">
    <property type="term" value="C:plasma membrane"/>
    <property type="evidence" value="ECO:0007669"/>
    <property type="project" value="UniProtKB-SubCell"/>
</dbReference>
<keyword evidence="18" id="KW-1185">Reference proteome</keyword>
<feature type="transmembrane region" description="Helical" evidence="14">
    <location>
        <begin position="272"/>
        <end position="290"/>
    </location>
</feature>
<dbReference type="EMBL" id="JBDFQZ010000002">
    <property type="protein sequence ID" value="KAK9749249.1"/>
    <property type="molecule type" value="Genomic_DNA"/>
</dbReference>
<dbReference type="InterPro" id="IPR038408">
    <property type="entry name" value="GNK2_sf"/>
</dbReference>
<keyword evidence="2" id="KW-0813">Transport</keyword>
<dbReference type="Proteomes" id="UP001443914">
    <property type="component" value="Unassembled WGS sequence"/>
</dbReference>
<comment type="caution">
    <text evidence="17">The sequence shown here is derived from an EMBL/GenBank/DDBJ whole genome shotgun (WGS) entry which is preliminary data.</text>
</comment>
<evidence type="ECO:0000259" key="16">
    <source>
        <dbReference type="PROSITE" id="PS51473"/>
    </source>
</evidence>
<gene>
    <name evidence="17" type="ORF">RND81_02G112700</name>
</gene>
<dbReference type="PANTHER" id="PTHR32080:SF2">
    <property type="entry name" value="PLASMODESMATA-LOCATED PROTEIN 8"/>
    <property type="match status" value="1"/>
</dbReference>
<reference evidence="17" key="1">
    <citation type="submission" date="2024-03" db="EMBL/GenBank/DDBJ databases">
        <title>WGS assembly of Saponaria officinalis var. Norfolk2.</title>
        <authorList>
            <person name="Jenkins J."/>
            <person name="Shu S."/>
            <person name="Grimwood J."/>
            <person name="Barry K."/>
            <person name="Goodstein D."/>
            <person name="Schmutz J."/>
            <person name="Leebens-Mack J."/>
            <person name="Osbourn A."/>
        </authorList>
    </citation>
    <scope>NUCLEOTIDE SEQUENCE [LARGE SCALE GENOMIC DNA]</scope>
    <source>
        <strain evidence="17">JIC</strain>
    </source>
</reference>
<evidence type="ECO:0000256" key="11">
    <source>
        <dbReference type="ARBA" id="ARBA00023157"/>
    </source>
</evidence>
<feature type="domain" description="Gnk2-homologous" evidence="16">
    <location>
        <begin position="30"/>
        <end position="130"/>
    </location>
</feature>
<evidence type="ECO:0000256" key="15">
    <source>
        <dbReference type="SAM" id="SignalP"/>
    </source>
</evidence>
<dbReference type="Pfam" id="PF01657">
    <property type="entry name" value="Stress-antifung"/>
    <property type="match status" value="2"/>
</dbReference>
<evidence type="ECO:0000256" key="9">
    <source>
        <dbReference type="ARBA" id="ARBA00022989"/>
    </source>
</evidence>
<evidence type="ECO:0000256" key="4">
    <source>
        <dbReference type="ARBA" id="ARBA00022581"/>
    </source>
</evidence>
<feature type="domain" description="Gnk2-homologous" evidence="16">
    <location>
        <begin position="137"/>
        <end position="237"/>
    </location>
</feature>
<dbReference type="FunFam" id="3.30.430.20:FF:000001">
    <property type="entry name" value="cysteine-rich repeat secretory protein 3"/>
    <property type="match status" value="1"/>
</dbReference>
<dbReference type="PROSITE" id="PS51473">
    <property type="entry name" value="GNK2"/>
    <property type="match status" value="2"/>
</dbReference>
<keyword evidence="11" id="KW-1015">Disulfide bond</keyword>
<evidence type="ECO:0000256" key="12">
    <source>
        <dbReference type="ARBA" id="ARBA00024184"/>
    </source>
</evidence>
<accession>A0AAW1MT81</accession>
<keyword evidence="8" id="KW-0965">Cell junction</keyword>
<evidence type="ECO:0000256" key="6">
    <source>
        <dbReference type="ARBA" id="ARBA00022729"/>
    </source>
</evidence>
<dbReference type="InterPro" id="IPR002902">
    <property type="entry name" value="GNK2"/>
</dbReference>
<keyword evidence="3" id="KW-1003">Cell membrane</keyword>
<evidence type="ECO:0000256" key="1">
    <source>
        <dbReference type="ARBA" id="ARBA00004251"/>
    </source>
</evidence>
<keyword evidence="6 15" id="KW-0732">Signal</keyword>
<keyword evidence="9 14" id="KW-1133">Transmembrane helix</keyword>
<evidence type="ECO:0000256" key="13">
    <source>
        <dbReference type="ARBA" id="ARBA00038393"/>
    </source>
</evidence>
<evidence type="ECO:0000256" key="5">
    <source>
        <dbReference type="ARBA" id="ARBA00022692"/>
    </source>
</evidence>
<dbReference type="GO" id="GO:0009506">
    <property type="term" value="C:plasmodesma"/>
    <property type="evidence" value="ECO:0007669"/>
    <property type="project" value="UniProtKB-SubCell"/>
</dbReference>
<dbReference type="CDD" id="cd23509">
    <property type="entry name" value="Gnk2-like"/>
    <property type="match status" value="2"/>
</dbReference>
<dbReference type="PANTHER" id="PTHR32080">
    <property type="entry name" value="ANTIFUNGAL PROTEIN GINKBILOBIN-2-LIKE"/>
    <property type="match status" value="1"/>
</dbReference>
<feature type="chain" id="PRO_5043362793" description="Gnk2-homologous domain-containing protein" evidence="15">
    <location>
        <begin position="30"/>
        <end position="291"/>
    </location>
</feature>
<evidence type="ECO:0000256" key="7">
    <source>
        <dbReference type="ARBA" id="ARBA00022737"/>
    </source>
</evidence>
<dbReference type="InterPro" id="IPR051378">
    <property type="entry name" value="Cell2Cell_Antifungal"/>
</dbReference>
<evidence type="ECO:0000256" key="14">
    <source>
        <dbReference type="SAM" id="Phobius"/>
    </source>
</evidence>
<evidence type="ECO:0000313" key="18">
    <source>
        <dbReference type="Proteomes" id="UP001443914"/>
    </source>
</evidence>
<evidence type="ECO:0000313" key="17">
    <source>
        <dbReference type="EMBL" id="KAK9749249.1"/>
    </source>
</evidence>
<evidence type="ECO:0000256" key="8">
    <source>
        <dbReference type="ARBA" id="ARBA00022949"/>
    </source>
</evidence>